<dbReference type="Gene3D" id="3.30.420.40">
    <property type="match status" value="2"/>
</dbReference>
<organism evidence="11">
    <name type="scientific">Candidatus Heimdallarchaeum endolithica</name>
    <dbReference type="NCBI Taxonomy" id="2876572"/>
    <lineage>
        <taxon>Archaea</taxon>
        <taxon>Promethearchaeati</taxon>
        <taxon>Candidatus Heimdallarchaeota</taxon>
        <taxon>Candidatus Heimdallarchaeia (ex Rinke et al. 2021) (nom. nud.)</taxon>
        <taxon>Candidatus Heimdallarchaeales</taxon>
        <taxon>Candidatus Heimdallarchaeaceae</taxon>
        <taxon>Candidatus Heimdallarchaeum</taxon>
    </lineage>
</organism>
<feature type="binding site" evidence="9">
    <location>
        <begin position="130"/>
        <end position="134"/>
    </location>
    <ligand>
        <name>substrate</name>
    </ligand>
</feature>
<keyword evidence="2 9" id="KW-0963">Cytoplasm</keyword>
<gene>
    <name evidence="9" type="primary">kae1</name>
    <name evidence="11" type="ORF">K9W46_06500</name>
</gene>
<feature type="binding site" evidence="9">
    <location>
        <position position="291"/>
    </location>
    <ligand>
        <name>Fe cation</name>
        <dbReference type="ChEBI" id="CHEBI:24875"/>
    </ligand>
</feature>
<dbReference type="GO" id="GO:0000408">
    <property type="term" value="C:EKC/KEOPS complex"/>
    <property type="evidence" value="ECO:0007669"/>
    <property type="project" value="InterPro"/>
</dbReference>
<comment type="subcellular location">
    <subcellularLocation>
        <location evidence="1 9">Cytoplasm</location>
    </subcellularLocation>
</comment>
<dbReference type="PRINTS" id="PR00789">
    <property type="entry name" value="OSIALOPTASE"/>
</dbReference>
<feature type="binding site" evidence="9">
    <location>
        <position position="263"/>
    </location>
    <ligand>
        <name>substrate</name>
    </ligand>
</feature>
<evidence type="ECO:0000256" key="6">
    <source>
        <dbReference type="ARBA" id="ARBA00023004"/>
    </source>
</evidence>
<keyword evidence="11" id="KW-0418">Kinase</keyword>
<proteinExistence type="inferred from homology"/>
<feature type="binding site" evidence="9">
    <location>
        <position position="178"/>
    </location>
    <ligand>
        <name>substrate</name>
    </ligand>
</feature>
<keyword evidence="5 9" id="KW-0479">Metal-binding</keyword>
<protein>
    <recommendedName>
        <fullName evidence="9">tRNA N6-adenosine threonylcarbamoyltransferase</fullName>
        <ecNumber evidence="9">2.3.1.234</ecNumber>
    </recommendedName>
    <alternativeName>
        <fullName evidence="9">N6-L-threonylcarbamoyladenine synthase</fullName>
        <shortName evidence="9">t(6)A synthase</shortName>
    </alternativeName>
    <alternativeName>
        <fullName evidence="9">t(6)A37 threonylcarbamoyladenosine biosynthesis protein Kae1</fullName>
    </alternativeName>
    <alternativeName>
        <fullName evidence="9">tRNA threonylcarbamoyladenosine biosynthesis protein Kae1</fullName>
    </alternativeName>
</protein>
<reference evidence="11" key="1">
    <citation type="journal article" date="2022" name="Nat. Microbiol.">
        <title>Unique mobile elements and scalable gene flow at the prokaryote-eukaryote boundary revealed by circularized Asgard archaea genomes.</title>
        <authorList>
            <person name="Wu F."/>
            <person name="Speth D.R."/>
            <person name="Philosof A."/>
            <person name="Cremiere A."/>
            <person name="Narayanan A."/>
            <person name="Barco R.A."/>
            <person name="Connon S.A."/>
            <person name="Amend J.P."/>
            <person name="Antoshechkin I.A."/>
            <person name="Orphan V.J."/>
        </authorList>
    </citation>
    <scope>NUCLEOTIDE SEQUENCE</scope>
    <source>
        <strain evidence="11">PR6</strain>
    </source>
</reference>
<feature type="binding site" evidence="9">
    <location>
        <position position="182"/>
    </location>
    <ligand>
        <name>substrate</name>
    </ligand>
</feature>
<evidence type="ECO:0000256" key="1">
    <source>
        <dbReference type="ARBA" id="ARBA00004496"/>
    </source>
</evidence>
<evidence type="ECO:0000256" key="4">
    <source>
        <dbReference type="ARBA" id="ARBA00022694"/>
    </source>
</evidence>
<dbReference type="Proteomes" id="UP001200513">
    <property type="component" value="Chromosome"/>
</dbReference>
<accession>A0A9Y1FPZ3</accession>
<evidence type="ECO:0000256" key="3">
    <source>
        <dbReference type="ARBA" id="ARBA00022679"/>
    </source>
</evidence>
<dbReference type="InterPro" id="IPR017861">
    <property type="entry name" value="KAE1/TsaD"/>
</dbReference>
<dbReference type="InterPro" id="IPR043129">
    <property type="entry name" value="ATPase_NBD"/>
</dbReference>
<dbReference type="CDD" id="cd24131">
    <property type="entry name" value="ASKHA_NBD_Kae1_arch_bac"/>
    <property type="match status" value="1"/>
</dbReference>
<dbReference type="GO" id="GO:0005737">
    <property type="term" value="C:cytoplasm"/>
    <property type="evidence" value="ECO:0007669"/>
    <property type="project" value="UniProtKB-SubCell"/>
</dbReference>
<evidence type="ECO:0000256" key="7">
    <source>
        <dbReference type="ARBA" id="ARBA00023315"/>
    </source>
</evidence>
<comment type="catalytic activity">
    <reaction evidence="8 9">
        <text>L-threonylcarbamoyladenylate + adenosine(37) in tRNA = N(6)-L-threonylcarbamoyladenosine(37) in tRNA + AMP + H(+)</text>
        <dbReference type="Rhea" id="RHEA:37059"/>
        <dbReference type="Rhea" id="RHEA-COMP:10162"/>
        <dbReference type="Rhea" id="RHEA-COMP:10163"/>
        <dbReference type="ChEBI" id="CHEBI:15378"/>
        <dbReference type="ChEBI" id="CHEBI:73682"/>
        <dbReference type="ChEBI" id="CHEBI:74411"/>
        <dbReference type="ChEBI" id="CHEBI:74418"/>
        <dbReference type="ChEBI" id="CHEBI:456215"/>
        <dbReference type="EC" id="2.3.1.234"/>
    </reaction>
</comment>
<dbReference type="Pfam" id="PF00814">
    <property type="entry name" value="TsaD"/>
    <property type="match status" value="1"/>
</dbReference>
<feature type="binding site" evidence="9">
    <location>
        <position position="109"/>
    </location>
    <ligand>
        <name>Fe cation</name>
        <dbReference type="ChEBI" id="CHEBI:24875"/>
    </ligand>
</feature>
<dbReference type="InterPro" id="IPR034680">
    <property type="entry name" value="Kae1_archaea_euk"/>
</dbReference>
<evidence type="ECO:0000256" key="5">
    <source>
        <dbReference type="ARBA" id="ARBA00022723"/>
    </source>
</evidence>
<dbReference type="PANTHER" id="PTHR11735">
    <property type="entry name" value="TRNA N6-ADENOSINE THREONYLCARBAMOYLTRANSFERASE"/>
    <property type="match status" value="1"/>
</dbReference>
<keyword evidence="3 9" id="KW-0808">Transferase</keyword>
<dbReference type="NCBIfam" id="TIGR03722">
    <property type="entry name" value="arch_KAE1"/>
    <property type="match status" value="1"/>
</dbReference>
<keyword evidence="7 9" id="KW-0012">Acyltransferase</keyword>
<sequence length="334" mass="36677">MLSLGIESSADKLGVGIIDNDGKILANIRRTYKPPLGSGIHPREASEFHAKNIPDVINEALNISKLTMDDIDIVSFTKGPGLGPCLRVGAVAARTLALKYEKPLVGVNHPIAHVEIGRLVGNMVDPVVLYVSGGNTQIIAFSEGRYRVFGETIDIPVGNCLDVFGRNAGLSDKKAPMGRVIELLAEKGTKYIPIPYVIKGMDVSFSGILTHISKLIKKKEYTLEDLSYSLQETVFAMLVEVTERALAHTKKNEVLVCGGVASNNRLKEMLKVMAESHESRFFGLEPSLAIDNGLMIAWLGLIMYSRGYSTPLKETIVDQHYRVEDVVVNWRNEN</sequence>
<feature type="domain" description="Gcp-like" evidence="10">
    <location>
        <begin position="24"/>
        <end position="298"/>
    </location>
</feature>
<dbReference type="SUPFAM" id="SSF53067">
    <property type="entry name" value="Actin-like ATPase domain"/>
    <property type="match status" value="1"/>
</dbReference>
<dbReference type="GO" id="GO:0002949">
    <property type="term" value="P:tRNA threonylcarbamoyladenosine modification"/>
    <property type="evidence" value="ECO:0007669"/>
    <property type="project" value="UniProtKB-UniRule"/>
</dbReference>
<keyword evidence="4 9" id="KW-0819">tRNA processing</keyword>
<dbReference type="NCBIfam" id="NF007174">
    <property type="entry name" value="PRK09605.1"/>
    <property type="match status" value="1"/>
</dbReference>
<dbReference type="GO" id="GO:0016301">
    <property type="term" value="F:kinase activity"/>
    <property type="evidence" value="ECO:0007669"/>
    <property type="project" value="UniProtKB-KW"/>
</dbReference>
<dbReference type="NCBIfam" id="TIGR00329">
    <property type="entry name" value="gcp_kae1"/>
    <property type="match status" value="1"/>
</dbReference>
<evidence type="ECO:0000313" key="11">
    <source>
        <dbReference type="EMBL" id="UJG44830.1"/>
    </source>
</evidence>
<keyword evidence="6 9" id="KW-0408">Iron</keyword>
<evidence type="ECO:0000256" key="8">
    <source>
        <dbReference type="ARBA" id="ARBA00048117"/>
    </source>
</evidence>
<dbReference type="AlphaFoldDB" id="A0A9Y1FPZ3"/>
<comment type="similarity">
    <text evidence="9">Belongs to the KAE1 / TsaD family.</text>
</comment>
<comment type="function">
    <text evidence="9">Required for the formation of a threonylcarbamoyl group on adenosine at position 37 (t(6)A37) in tRNAs that read codons beginning with adenine. Is probably involved in the transfer of the threonylcarbamoyl moiety of threonylcarbamoyl-AMP (TC-AMP) to the N6 group of A37.</text>
</comment>
<dbReference type="EMBL" id="CP084167">
    <property type="protein sequence ID" value="UJG44830.1"/>
    <property type="molecule type" value="Genomic_DNA"/>
</dbReference>
<dbReference type="FunFam" id="3.30.420.40:FF:000038">
    <property type="entry name" value="Probable tRNA N6-adenosine threonylcarbamoyltransferase"/>
    <property type="match status" value="1"/>
</dbReference>
<evidence type="ECO:0000259" key="10">
    <source>
        <dbReference type="Pfam" id="PF00814"/>
    </source>
</evidence>
<dbReference type="EC" id="2.3.1.234" evidence="9"/>
<evidence type="ECO:0000256" key="9">
    <source>
        <dbReference type="HAMAP-Rule" id="MF_01446"/>
    </source>
</evidence>
<dbReference type="InterPro" id="IPR000905">
    <property type="entry name" value="Gcp-like_dom"/>
</dbReference>
<evidence type="ECO:0000256" key="2">
    <source>
        <dbReference type="ARBA" id="ARBA00022490"/>
    </source>
</evidence>
<dbReference type="GO" id="GO:0061711">
    <property type="term" value="F:tRNA N(6)-L-threonylcarbamoyladenine synthase activity"/>
    <property type="evidence" value="ECO:0007669"/>
    <property type="project" value="UniProtKB-EC"/>
</dbReference>
<name>A0A9Y1FPZ3_9ARCH</name>
<dbReference type="PANTHER" id="PTHR11735:SF14">
    <property type="entry name" value="TRNA N6-ADENOSINE THREONYLCARBAMOYLTRANSFERASE"/>
    <property type="match status" value="1"/>
</dbReference>
<feature type="binding site" evidence="9">
    <location>
        <position position="113"/>
    </location>
    <ligand>
        <name>Fe cation</name>
        <dbReference type="ChEBI" id="CHEBI:24875"/>
    </ligand>
</feature>
<feature type="binding site" evidence="9">
    <location>
        <position position="162"/>
    </location>
    <ligand>
        <name>substrate</name>
    </ligand>
</feature>
<comment type="cofactor">
    <cofactor evidence="9">
        <name>Fe(2+)</name>
        <dbReference type="ChEBI" id="CHEBI:29033"/>
    </cofactor>
    <text evidence="9">Binds 1 Fe(2+) ion per subunit.</text>
</comment>
<dbReference type="HAMAP" id="MF_01446">
    <property type="entry name" value="Kae1"/>
    <property type="match status" value="1"/>
</dbReference>
<feature type="binding site" evidence="9">
    <location>
        <position position="130"/>
    </location>
    <ligand>
        <name>Fe cation</name>
        <dbReference type="ChEBI" id="CHEBI:24875"/>
    </ligand>
</feature>
<dbReference type="GO" id="GO:0005506">
    <property type="term" value="F:iron ion binding"/>
    <property type="evidence" value="ECO:0007669"/>
    <property type="project" value="UniProtKB-UniRule"/>
</dbReference>